<dbReference type="GO" id="GO:0015074">
    <property type="term" value="P:DNA integration"/>
    <property type="evidence" value="ECO:0007669"/>
    <property type="project" value="UniProtKB-KW"/>
</dbReference>
<evidence type="ECO:0000256" key="5">
    <source>
        <dbReference type="ARBA" id="ARBA00022723"/>
    </source>
</evidence>
<dbReference type="GO" id="GO:0006310">
    <property type="term" value="P:DNA recombination"/>
    <property type="evidence" value="ECO:0007669"/>
    <property type="project" value="UniProtKB-KW"/>
</dbReference>
<dbReference type="InterPro" id="IPR012337">
    <property type="entry name" value="RNaseH-like_sf"/>
</dbReference>
<dbReference type="Pfam" id="PF25597">
    <property type="entry name" value="SH3_retrovirus"/>
    <property type="match status" value="1"/>
</dbReference>
<keyword evidence="6" id="KW-0547">Nucleotide-binding</keyword>
<dbReference type="AlphaFoldDB" id="A0A9W7CH64"/>
<dbReference type="GO" id="GO:0006508">
    <property type="term" value="P:proteolysis"/>
    <property type="evidence" value="ECO:0007669"/>
    <property type="project" value="UniProtKB-KW"/>
</dbReference>
<comment type="caution">
    <text evidence="20">The sequence shown here is derived from an EMBL/GenBank/DDBJ whole genome shotgun (WGS) entry which is preliminary data.</text>
</comment>
<keyword evidence="4" id="KW-0540">Nuclease</keyword>
<keyword evidence="9" id="KW-0378">Hydrolase</keyword>
<dbReference type="Pfam" id="PF22936">
    <property type="entry name" value="Pol_BBD"/>
    <property type="match status" value="1"/>
</dbReference>
<evidence type="ECO:0000313" key="20">
    <source>
        <dbReference type="EMBL" id="GMF33006.1"/>
    </source>
</evidence>
<keyword evidence="5" id="KW-0479">Metal-binding</keyword>
<dbReference type="GO" id="GO:0046872">
    <property type="term" value="F:metal ion binding"/>
    <property type="evidence" value="ECO:0007669"/>
    <property type="project" value="UniProtKB-KW"/>
</dbReference>
<evidence type="ECO:0000256" key="9">
    <source>
        <dbReference type="ARBA" id="ARBA00022801"/>
    </source>
</evidence>
<dbReference type="Gene3D" id="3.30.420.10">
    <property type="entry name" value="Ribonuclease H-like superfamily/Ribonuclease H"/>
    <property type="match status" value="1"/>
</dbReference>
<keyword evidence="2" id="KW-1188">Viral release from host cell</keyword>
<keyword evidence="14" id="KW-0239">DNA-directed DNA polymerase</keyword>
<dbReference type="InterPro" id="IPR001584">
    <property type="entry name" value="Integrase_cat-core"/>
</dbReference>
<keyword evidence="8" id="KW-0255">Endonuclease</keyword>
<dbReference type="SUPFAM" id="SSF53098">
    <property type="entry name" value="Ribonuclease H-like"/>
    <property type="match status" value="1"/>
</dbReference>
<evidence type="ECO:0000256" key="12">
    <source>
        <dbReference type="ARBA" id="ARBA00022908"/>
    </source>
</evidence>
<reference evidence="20" key="1">
    <citation type="submission" date="2023-04" db="EMBL/GenBank/DDBJ databases">
        <title>Phytophthora fragariaefolia NBRC 109709.</title>
        <authorList>
            <person name="Ichikawa N."/>
            <person name="Sato H."/>
            <person name="Tonouchi N."/>
        </authorList>
    </citation>
    <scope>NUCLEOTIDE SEQUENCE</scope>
    <source>
        <strain evidence="20">NBRC 109709</strain>
    </source>
</reference>
<evidence type="ECO:0000256" key="13">
    <source>
        <dbReference type="ARBA" id="ARBA00022918"/>
    </source>
</evidence>
<dbReference type="InterPro" id="IPR043502">
    <property type="entry name" value="DNA/RNA_pol_sf"/>
</dbReference>
<evidence type="ECO:0000259" key="19">
    <source>
        <dbReference type="PROSITE" id="PS50994"/>
    </source>
</evidence>
<evidence type="ECO:0000256" key="4">
    <source>
        <dbReference type="ARBA" id="ARBA00022722"/>
    </source>
</evidence>
<dbReference type="GO" id="GO:0003676">
    <property type="term" value="F:nucleic acid binding"/>
    <property type="evidence" value="ECO:0007669"/>
    <property type="project" value="InterPro"/>
</dbReference>
<dbReference type="PANTHER" id="PTHR42648:SF11">
    <property type="entry name" value="TRANSPOSON TY4-P GAG-POL POLYPROTEIN"/>
    <property type="match status" value="1"/>
</dbReference>
<evidence type="ECO:0000256" key="6">
    <source>
        <dbReference type="ARBA" id="ARBA00022741"/>
    </source>
</evidence>
<dbReference type="EMBL" id="BSXT01000720">
    <property type="protein sequence ID" value="GMF33006.1"/>
    <property type="molecule type" value="Genomic_DNA"/>
</dbReference>
<dbReference type="InterPro" id="IPR036397">
    <property type="entry name" value="RNaseH_sf"/>
</dbReference>
<feature type="compositionally biased region" description="Polar residues" evidence="18">
    <location>
        <begin position="556"/>
        <end position="566"/>
    </location>
</feature>
<evidence type="ECO:0000256" key="2">
    <source>
        <dbReference type="ARBA" id="ARBA00022612"/>
    </source>
</evidence>
<proteinExistence type="predicted"/>
<dbReference type="PANTHER" id="PTHR42648">
    <property type="entry name" value="TRANSPOSASE, PUTATIVE-RELATED"/>
    <property type="match status" value="1"/>
</dbReference>
<keyword evidence="11" id="KW-0460">Magnesium</keyword>
<evidence type="ECO:0000256" key="14">
    <source>
        <dbReference type="ARBA" id="ARBA00022932"/>
    </source>
</evidence>
<dbReference type="GO" id="GO:0003964">
    <property type="term" value="F:RNA-directed DNA polymerase activity"/>
    <property type="evidence" value="ECO:0007669"/>
    <property type="project" value="UniProtKB-KW"/>
</dbReference>
<dbReference type="SUPFAM" id="SSF56672">
    <property type="entry name" value="DNA/RNA polymerases"/>
    <property type="match status" value="1"/>
</dbReference>
<dbReference type="InterPro" id="IPR054722">
    <property type="entry name" value="PolX-like_BBD"/>
</dbReference>
<keyword evidence="3" id="KW-0645">Protease</keyword>
<keyword evidence="17" id="KW-0511">Multifunctional enzyme</keyword>
<organism evidence="20 21">
    <name type="scientific">Phytophthora fragariaefolia</name>
    <dbReference type="NCBI Taxonomy" id="1490495"/>
    <lineage>
        <taxon>Eukaryota</taxon>
        <taxon>Sar</taxon>
        <taxon>Stramenopiles</taxon>
        <taxon>Oomycota</taxon>
        <taxon>Peronosporomycetes</taxon>
        <taxon>Peronosporales</taxon>
        <taxon>Peronosporaceae</taxon>
        <taxon>Phytophthora</taxon>
    </lineage>
</organism>
<dbReference type="OrthoDB" id="118622at2759"/>
<dbReference type="GO" id="GO:0004190">
    <property type="term" value="F:aspartic-type endopeptidase activity"/>
    <property type="evidence" value="ECO:0007669"/>
    <property type="project" value="UniProtKB-KW"/>
</dbReference>
<evidence type="ECO:0000256" key="18">
    <source>
        <dbReference type="SAM" id="MobiDB-lite"/>
    </source>
</evidence>
<evidence type="ECO:0000256" key="8">
    <source>
        <dbReference type="ARBA" id="ARBA00022759"/>
    </source>
</evidence>
<dbReference type="GO" id="GO:0005524">
    <property type="term" value="F:ATP binding"/>
    <property type="evidence" value="ECO:0007669"/>
    <property type="project" value="UniProtKB-KW"/>
</dbReference>
<dbReference type="InterPro" id="IPR039537">
    <property type="entry name" value="Retrotran_Ty1/copia-like"/>
</dbReference>
<dbReference type="InterPro" id="IPR025724">
    <property type="entry name" value="GAG-pre-integrase_dom"/>
</dbReference>
<accession>A0A9W7CH64</accession>
<dbReference type="GO" id="GO:0003887">
    <property type="term" value="F:DNA-directed DNA polymerase activity"/>
    <property type="evidence" value="ECO:0007669"/>
    <property type="project" value="UniProtKB-KW"/>
</dbReference>
<keyword evidence="12" id="KW-0229">DNA integration</keyword>
<keyword evidence="15" id="KW-0917">Virion maturation</keyword>
<gene>
    <name evidence="20" type="ORF">Pfra01_000803000</name>
</gene>
<feature type="domain" description="Integrase catalytic" evidence="19">
    <location>
        <begin position="349"/>
        <end position="445"/>
    </location>
</feature>
<evidence type="ECO:0000313" key="21">
    <source>
        <dbReference type="Proteomes" id="UP001165121"/>
    </source>
</evidence>
<keyword evidence="7" id="KW-0064">Aspartyl protease</keyword>
<protein>
    <submittedName>
        <fullName evidence="20">Unnamed protein product</fullName>
    </submittedName>
</protein>
<dbReference type="Pfam" id="PF13976">
    <property type="entry name" value="gag_pre-integrs"/>
    <property type="match status" value="1"/>
</dbReference>
<keyword evidence="14" id="KW-0808">Transferase</keyword>
<dbReference type="GO" id="GO:0004519">
    <property type="term" value="F:endonuclease activity"/>
    <property type="evidence" value="ECO:0007669"/>
    <property type="project" value="UniProtKB-KW"/>
</dbReference>
<evidence type="ECO:0000256" key="10">
    <source>
        <dbReference type="ARBA" id="ARBA00022840"/>
    </source>
</evidence>
<name>A0A9W7CH64_9STRA</name>
<evidence type="ECO:0000256" key="7">
    <source>
        <dbReference type="ARBA" id="ARBA00022750"/>
    </source>
</evidence>
<sequence length="1237" mass="135416">MLQDLQKAHRHVCDTTVGALKRQYMALYIDGGDMLEHIRQTRLMLAKLECYKVSLSDAENKEGQVLQPWEARPLQERDKSKKQFGGAFGNAAAGQDSGDEAETGFVFQVSTQAAGADWIIDSGASSHMTGTSDLLSDLHEMASNVVVTTASGTTLTATHGGKAYLPLATGGSCTLVNVLYVPGLQRNLVSLSKVGAAGLTATFDHERCVTTSGSAKLVATRRSSRLYVVTMPSTDKNAEADYASDDGPDDLAIWHARLGHLNARDLKVLLRAGGIATSSTQLHPCEGCAAGKLASRLFPAKKPRDLKRGQVMITIDYVGQMETTSRDGFTVMMSMMIEPYHLAAVRVAVLKSDNAAEYVGGEIAEFCNENMIAQEFSMPYAPQQNGKVERSNRVVVEMARAMLQAAGMGKRFWSDAVKTAAYIRNRCPSKVLAGKTPIEVLTGRTPALNKLRVFGCDAEVLLPKAQRQKLDAKTARGVFIGYEKSGGYRFWVPSGNGGSGSVIYSLTAVFFESSVPKNMTVTLDGDLPVVTEPDVTSEQVPVDLDTTQEDTAMESGGSSTSEQSRQLLVDPRVEKQVVRRSTRIKKKSVRRLEFEESHNTQEVALVSELQDPLTLQEAMSRPDAEQWRQAINDELESLRRNGTYEVVLRPGNVRPVQTKWVFRRKTLADGSLDKYKARLVAKGFTQQFGVDYTETFSPVVRHDSIRTILALAVQLNWDHLQLDVQTAFLNSDLSEVIYVAPPTDESDDKVWRLRKALYGLKQASRAWYETVTKFLCEAGFVQCQSDTCVLVKRTTDSIVVVLLYVDDMLIFSNAASELATFQANITQRFAINKCNVSGGFVGMELSWSSAGDMLTISQRKYAAAVVKRFMGRDDKSQPRTPMECDFQRQVVDDSELIEETIRPAVGSLLYASTVSRPDLATAVRLVAQETEQPTRTVKDGIGRIIGYLNRTADMGLLYRKSNKSDLQLEVYCDAAFACEKERKSSTGFVVFLNGCCIAWGSKKQPIVTLSTTESEYVALSHSFKECAWLVPSGSVGACYTLSDVRHKHVQLAVPHDTASSNLGSSTQVQGGQWRQRSGATTVRHLPLKFPINSTATNSGPSDNSKLCAKLRVRITEVDLGVTVDANEDKVNLKVVVISALPSGVPRIAFHSGEDVIVRELDENDKLVSSSAAVKVPLHDFGDIYANNDGFVLLGTRDAEGGGILNCGNPSNLYGTTPNPAASYYDMYLVRYGSSKET</sequence>
<keyword evidence="16" id="KW-0233">DNA recombination</keyword>
<keyword evidence="14" id="KW-0548">Nucleotidyltransferase</keyword>
<evidence type="ECO:0000256" key="15">
    <source>
        <dbReference type="ARBA" id="ARBA00023113"/>
    </source>
</evidence>
<dbReference type="CDD" id="cd09272">
    <property type="entry name" value="RNase_HI_RT_Ty1"/>
    <property type="match status" value="1"/>
</dbReference>
<evidence type="ECO:0000256" key="17">
    <source>
        <dbReference type="ARBA" id="ARBA00023268"/>
    </source>
</evidence>
<keyword evidence="21" id="KW-1185">Reference proteome</keyword>
<dbReference type="InterPro" id="IPR057670">
    <property type="entry name" value="SH3_retrovirus"/>
</dbReference>
<dbReference type="PROSITE" id="PS50994">
    <property type="entry name" value="INTEGRASE"/>
    <property type="match status" value="1"/>
</dbReference>
<evidence type="ECO:0000256" key="1">
    <source>
        <dbReference type="ARBA" id="ARBA00002180"/>
    </source>
</evidence>
<evidence type="ECO:0000256" key="3">
    <source>
        <dbReference type="ARBA" id="ARBA00022670"/>
    </source>
</evidence>
<evidence type="ECO:0000256" key="16">
    <source>
        <dbReference type="ARBA" id="ARBA00023172"/>
    </source>
</evidence>
<dbReference type="Proteomes" id="UP001165121">
    <property type="component" value="Unassembled WGS sequence"/>
</dbReference>
<evidence type="ECO:0000256" key="11">
    <source>
        <dbReference type="ARBA" id="ARBA00022842"/>
    </source>
</evidence>
<feature type="region of interest" description="Disordered" evidence="18">
    <location>
        <begin position="546"/>
        <end position="567"/>
    </location>
</feature>
<keyword evidence="13" id="KW-0695">RNA-directed DNA polymerase</keyword>
<comment type="function">
    <text evidence="1">The aspartyl protease (PR) mediates the proteolytic cleavages of the Gag and Gag-Pol polyproteins after assembly of the VLP.</text>
</comment>
<dbReference type="Pfam" id="PF07727">
    <property type="entry name" value="RVT_2"/>
    <property type="match status" value="1"/>
</dbReference>
<dbReference type="InterPro" id="IPR013103">
    <property type="entry name" value="RVT_2"/>
</dbReference>
<keyword evidence="10" id="KW-0067">ATP-binding</keyword>